<dbReference type="SUPFAM" id="SSF58104">
    <property type="entry name" value="Methyl-accepting chemotaxis protein (MCP) signaling domain"/>
    <property type="match status" value="1"/>
</dbReference>
<evidence type="ECO:0000313" key="2">
    <source>
        <dbReference type="Proteomes" id="UP000464314"/>
    </source>
</evidence>
<dbReference type="Gene3D" id="1.10.287.950">
    <property type="entry name" value="Methyl-accepting chemotaxis protein"/>
    <property type="match status" value="1"/>
</dbReference>
<evidence type="ECO:0000313" key="1">
    <source>
        <dbReference type="EMBL" id="QHQ60749.1"/>
    </source>
</evidence>
<organism evidence="1 2">
    <name type="scientific">Anaerocolumna sedimenticola</name>
    <dbReference type="NCBI Taxonomy" id="2696063"/>
    <lineage>
        <taxon>Bacteria</taxon>
        <taxon>Bacillati</taxon>
        <taxon>Bacillota</taxon>
        <taxon>Clostridia</taxon>
        <taxon>Lachnospirales</taxon>
        <taxon>Lachnospiraceae</taxon>
        <taxon>Anaerocolumna</taxon>
    </lineage>
</organism>
<protein>
    <recommendedName>
        <fullName evidence="3">Methyl-accepting chemotaxis protein</fullName>
    </recommendedName>
</protein>
<dbReference type="EMBL" id="CP048000">
    <property type="protein sequence ID" value="QHQ60749.1"/>
    <property type="molecule type" value="Genomic_DNA"/>
</dbReference>
<gene>
    <name evidence="1" type="ORF">Ana3638_08165</name>
</gene>
<proteinExistence type="predicted"/>
<evidence type="ECO:0008006" key="3">
    <source>
        <dbReference type="Google" id="ProtNLM"/>
    </source>
</evidence>
<reference evidence="1 2" key="1">
    <citation type="submission" date="2020-01" db="EMBL/GenBank/DDBJ databases">
        <title>Genome analysis of Anaerocolumna sp. CBA3638.</title>
        <authorList>
            <person name="Kim J."/>
            <person name="Roh S.W."/>
        </authorList>
    </citation>
    <scope>NUCLEOTIDE SEQUENCE [LARGE SCALE GENOMIC DNA]</scope>
    <source>
        <strain evidence="1 2">CBA3638</strain>
    </source>
</reference>
<accession>A0A6P1TKT5</accession>
<keyword evidence="2" id="KW-1185">Reference proteome</keyword>
<dbReference type="Proteomes" id="UP000464314">
    <property type="component" value="Chromosome"/>
</dbReference>
<dbReference type="AlphaFoldDB" id="A0A6P1TKT5"/>
<name>A0A6P1TKT5_9FIRM</name>
<sequence length="70" mass="7747">MKVIDDKSRNISLRIQNVASVAEEFAASTEEISASSQQQLASTEMIARALKGLYTLSEELISEVNKFKVQ</sequence>
<dbReference type="RefSeq" id="WP_161837581.1">
    <property type="nucleotide sequence ID" value="NZ_CP048000.1"/>
</dbReference>
<dbReference type="KEGG" id="anr:Ana3638_08165"/>